<keyword evidence="2" id="KW-0813">Transport</keyword>
<evidence type="ECO:0000256" key="6">
    <source>
        <dbReference type="ARBA" id="ARBA00023136"/>
    </source>
</evidence>
<comment type="caution">
    <text evidence="11">The sequence shown here is derived from an EMBL/GenBank/DDBJ whole genome shotgun (WGS) entry which is preliminary data.</text>
</comment>
<feature type="domain" description="CBS" evidence="10">
    <location>
        <begin position="453"/>
        <end position="508"/>
    </location>
</feature>
<dbReference type="Gene3D" id="3.40.50.12370">
    <property type="match status" value="1"/>
</dbReference>
<feature type="transmembrane region" description="Helical" evidence="9">
    <location>
        <begin position="397"/>
        <end position="414"/>
    </location>
</feature>
<dbReference type="RefSeq" id="WP_198126452.1">
    <property type="nucleotide sequence ID" value="NZ_JAECZC010000047.1"/>
</dbReference>
<keyword evidence="7" id="KW-0868">Chloride</keyword>
<feature type="transmembrane region" description="Helical" evidence="9">
    <location>
        <begin position="57"/>
        <end position="80"/>
    </location>
</feature>
<dbReference type="AlphaFoldDB" id="A0A8J7L9Z1"/>
<feature type="domain" description="CBS" evidence="10">
    <location>
        <begin position="516"/>
        <end position="571"/>
    </location>
</feature>
<evidence type="ECO:0000256" key="7">
    <source>
        <dbReference type="ARBA" id="ARBA00023214"/>
    </source>
</evidence>
<feature type="transmembrane region" description="Helical" evidence="9">
    <location>
        <begin position="273"/>
        <end position="293"/>
    </location>
</feature>
<evidence type="ECO:0000313" key="12">
    <source>
        <dbReference type="Proteomes" id="UP000632766"/>
    </source>
</evidence>
<evidence type="ECO:0000256" key="9">
    <source>
        <dbReference type="SAM" id="Phobius"/>
    </source>
</evidence>
<dbReference type="PANTHER" id="PTHR45711:SF10">
    <property type="entry name" value="CHLORIDE CHANNEL PROTEIN"/>
    <property type="match status" value="1"/>
</dbReference>
<accession>A0A8J7L9Z1</accession>
<evidence type="ECO:0000256" key="3">
    <source>
        <dbReference type="ARBA" id="ARBA00022692"/>
    </source>
</evidence>
<dbReference type="PRINTS" id="PR00762">
    <property type="entry name" value="CLCHANNEL"/>
</dbReference>
<feature type="transmembrane region" description="Helical" evidence="9">
    <location>
        <begin position="159"/>
        <end position="183"/>
    </location>
</feature>
<evidence type="ECO:0000313" key="11">
    <source>
        <dbReference type="EMBL" id="MBH8564595.1"/>
    </source>
</evidence>
<dbReference type="EMBL" id="JAECZC010000047">
    <property type="protein sequence ID" value="MBH8564595.1"/>
    <property type="molecule type" value="Genomic_DNA"/>
</dbReference>
<dbReference type="CDD" id="cd01031">
    <property type="entry name" value="EriC"/>
    <property type="match status" value="1"/>
</dbReference>
<dbReference type="Pfam" id="PF00571">
    <property type="entry name" value="CBS"/>
    <property type="match status" value="2"/>
</dbReference>
<dbReference type="SUPFAM" id="SSF52402">
    <property type="entry name" value="Adenine nucleotide alpha hydrolases-like"/>
    <property type="match status" value="2"/>
</dbReference>
<gene>
    <name evidence="11" type="ORF">I8748_20815</name>
</gene>
<evidence type="ECO:0000256" key="2">
    <source>
        <dbReference type="ARBA" id="ARBA00022448"/>
    </source>
</evidence>
<dbReference type="PROSITE" id="PS51371">
    <property type="entry name" value="CBS"/>
    <property type="match status" value="2"/>
</dbReference>
<keyword evidence="6 9" id="KW-0472">Membrane</keyword>
<dbReference type="Pfam" id="PF00582">
    <property type="entry name" value="Usp"/>
    <property type="match status" value="2"/>
</dbReference>
<dbReference type="Pfam" id="PF00654">
    <property type="entry name" value="Voltage_CLC"/>
    <property type="match status" value="1"/>
</dbReference>
<protein>
    <submittedName>
        <fullName evidence="11">Chloride channel protein</fullName>
    </submittedName>
</protein>
<feature type="transmembrane region" description="Helical" evidence="9">
    <location>
        <begin position="336"/>
        <end position="354"/>
    </location>
</feature>
<keyword evidence="4 9" id="KW-1133">Transmembrane helix</keyword>
<feature type="transmembrane region" description="Helical" evidence="9">
    <location>
        <begin position="106"/>
        <end position="126"/>
    </location>
</feature>
<feature type="transmembrane region" description="Helical" evidence="9">
    <location>
        <begin position="190"/>
        <end position="212"/>
    </location>
</feature>
<dbReference type="InterPro" id="IPR001807">
    <property type="entry name" value="ClC"/>
</dbReference>
<comment type="subcellular location">
    <subcellularLocation>
        <location evidence="1">Membrane</location>
        <topology evidence="1">Multi-pass membrane protein</topology>
    </subcellularLocation>
</comment>
<dbReference type="Proteomes" id="UP000632766">
    <property type="component" value="Unassembled WGS sequence"/>
</dbReference>
<evidence type="ECO:0000259" key="10">
    <source>
        <dbReference type="PROSITE" id="PS51371"/>
    </source>
</evidence>
<dbReference type="GO" id="GO:0005886">
    <property type="term" value="C:plasma membrane"/>
    <property type="evidence" value="ECO:0007669"/>
    <property type="project" value="TreeGrafter"/>
</dbReference>
<dbReference type="InterPro" id="IPR006016">
    <property type="entry name" value="UspA"/>
</dbReference>
<organism evidence="11 12">
    <name type="scientific">Amazonocrinis nigriterrae CENA67</name>
    <dbReference type="NCBI Taxonomy" id="2794033"/>
    <lineage>
        <taxon>Bacteria</taxon>
        <taxon>Bacillati</taxon>
        <taxon>Cyanobacteriota</taxon>
        <taxon>Cyanophyceae</taxon>
        <taxon>Nostocales</taxon>
        <taxon>Nostocaceae</taxon>
        <taxon>Amazonocrinis</taxon>
        <taxon>Amazonocrinis nigriterrae</taxon>
    </lineage>
</organism>
<evidence type="ECO:0000256" key="4">
    <source>
        <dbReference type="ARBA" id="ARBA00022989"/>
    </source>
</evidence>
<feature type="transmembrane region" description="Helical" evidence="9">
    <location>
        <begin position="235"/>
        <end position="261"/>
    </location>
</feature>
<feature type="transmembrane region" description="Helical" evidence="9">
    <location>
        <begin position="21"/>
        <end position="45"/>
    </location>
</feature>
<dbReference type="InterPro" id="IPR014743">
    <property type="entry name" value="Cl-channel_core"/>
</dbReference>
<keyword evidence="8" id="KW-0129">CBS domain</keyword>
<dbReference type="SMART" id="SM00116">
    <property type="entry name" value="CBS"/>
    <property type="match status" value="2"/>
</dbReference>
<keyword evidence="3 9" id="KW-0812">Transmembrane</keyword>
<dbReference type="Gene3D" id="1.10.3080.10">
    <property type="entry name" value="Clc chloride channel"/>
    <property type="match status" value="1"/>
</dbReference>
<dbReference type="GO" id="GO:0005247">
    <property type="term" value="F:voltage-gated chloride channel activity"/>
    <property type="evidence" value="ECO:0007669"/>
    <property type="project" value="TreeGrafter"/>
</dbReference>
<evidence type="ECO:0000256" key="8">
    <source>
        <dbReference type="PROSITE-ProRule" id="PRU00703"/>
    </source>
</evidence>
<evidence type="ECO:0000256" key="5">
    <source>
        <dbReference type="ARBA" id="ARBA00023065"/>
    </source>
</evidence>
<evidence type="ECO:0000256" key="1">
    <source>
        <dbReference type="ARBA" id="ARBA00004141"/>
    </source>
</evidence>
<feature type="transmembrane region" description="Helical" evidence="9">
    <location>
        <begin position="309"/>
        <end position="329"/>
    </location>
</feature>
<sequence>MLVTGKILWLRLSRQLLRPRRLAFVEACLIGLVSGLAAVLLGQAVDWAGAWRVHLSYLWPAYLMLPAIGLVGGVLAGWLVERFAPEASGSGMSEVKAVLARVPMPLNLRIALVKLVSATLVLGSGMPLGREGPTVQIGAALANQLSNWVPTSPEHRRQLIAAGAGAGLAAAFNAPIAGVLFVVEELLQDVSGITLGTAILASFIASVISRLYGSHSLDLNLNLAVTHTTFFAQEIPFYVILGILAGLLGIVFNQGVIASLGINRRLLSLSLPWRMGIAGLVTGVVIALLPVAFRNNAGLREILLISNTGWPFAAIALLVQFTLIILTYGSGAPGGLLVPTLALGAALGYLVGAIEQSLLGMSAATTYAHVGMAAFFSAVSKVPITAVIIVFEMTTDFNLVLPLMIVSVIAYLVAEKIDPRSLYDLLLEWKGIHITKEPSTEGLLAQLNAADVMQRRVETLSSQMSIDEAVQAFSDSHHRNFPVLANGKLVGIVTQKDLINFSSQQLSRNRAISEIMTPEPVTVSPTATLAHVLHLLNRYHLGCLPVTEGRKLVGIITRSDIIRVEAERLSGNTQQVEPKSAPSYVIYQTRAPATGKGRLLVPLSHPQTAQTLLEMAAAIAKDRNYEIECLQVIIVPPNRIPSETPVSIAKSLQLLQQAILLGEDWRIPVHTQIRVAHNVAGAILETVKERHIDLVLMGWKGSTSTPGRVFSRVVDTVIRQAACDVVLAKLNHQKDFDRWLLPMAGGPNSSQAIQLLPALACLSTSPQIKLCQVFQPNESIADTALLEKSVNFLQRRINGQVMAIPVRANSVSEAVLECAQQDNSDVIVLGASRESLLQQVIQGNIPENISRKSNCTVIMVRSKT</sequence>
<dbReference type="PANTHER" id="PTHR45711">
    <property type="entry name" value="CHLORIDE CHANNEL PROTEIN"/>
    <property type="match status" value="1"/>
</dbReference>
<keyword evidence="5" id="KW-0406">Ion transport</keyword>
<name>A0A8J7L9Z1_9NOST</name>
<dbReference type="SUPFAM" id="SSF54631">
    <property type="entry name" value="CBS-domain pair"/>
    <property type="match status" value="1"/>
</dbReference>
<feature type="transmembrane region" description="Helical" evidence="9">
    <location>
        <begin position="366"/>
        <end position="390"/>
    </location>
</feature>
<keyword evidence="12" id="KW-1185">Reference proteome</keyword>
<proteinExistence type="predicted"/>
<dbReference type="Gene3D" id="3.10.580.10">
    <property type="entry name" value="CBS-domain"/>
    <property type="match status" value="1"/>
</dbReference>
<reference evidence="11 12" key="1">
    <citation type="journal article" date="2021" name="Int. J. Syst. Evol. Microbiol.">
        <title>Amazonocrinis nigriterrae gen. nov., sp. nov., Atlanticothrix silvestris gen. nov., sp. nov. and Dendronalium phyllosphericum gen. nov., sp. nov., nostocacean cyanobacteria from Brazilian environments.</title>
        <authorList>
            <person name="Alvarenga D.O."/>
            <person name="Andreote A.P.D."/>
            <person name="Branco L.H.Z."/>
            <person name="Delbaje E."/>
            <person name="Cruz R.B."/>
            <person name="Varani A.M."/>
            <person name="Fiore M.F."/>
        </authorList>
    </citation>
    <scope>NUCLEOTIDE SEQUENCE [LARGE SCALE GENOMIC DNA]</scope>
    <source>
        <strain evidence="11 12">CENA67</strain>
    </source>
</reference>
<dbReference type="SUPFAM" id="SSF81340">
    <property type="entry name" value="Clc chloride channel"/>
    <property type="match status" value="1"/>
</dbReference>
<dbReference type="InterPro" id="IPR046342">
    <property type="entry name" value="CBS_dom_sf"/>
</dbReference>
<dbReference type="InterPro" id="IPR000644">
    <property type="entry name" value="CBS_dom"/>
</dbReference>